<feature type="domain" description="Magnesium chelatase ChlI-like catalytic" evidence="2">
    <location>
        <begin position="3"/>
        <end position="63"/>
    </location>
</feature>
<feature type="compositionally biased region" description="Basic and acidic residues" evidence="1">
    <location>
        <begin position="139"/>
        <end position="154"/>
    </location>
</feature>
<evidence type="ECO:0000313" key="4">
    <source>
        <dbReference type="Proteomes" id="UP001595833"/>
    </source>
</evidence>
<evidence type="ECO:0000256" key="1">
    <source>
        <dbReference type="SAM" id="MobiDB-lite"/>
    </source>
</evidence>
<name>A0ABV9XY47_9PSEU</name>
<organism evidence="3 4">
    <name type="scientific">Saccharothrix xinjiangensis</name>
    <dbReference type="NCBI Taxonomy" id="204798"/>
    <lineage>
        <taxon>Bacteria</taxon>
        <taxon>Bacillati</taxon>
        <taxon>Actinomycetota</taxon>
        <taxon>Actinomycetes</taxon>
        <taxon>Pseudonocardiales</taxon>
        <taxon>Pseudonocardiaceae</taxon>
        <taxon>Saccharothrix</taxon>
    </lineage>
</organism>
<dbReference type="Pfam" id="PF01078">
    <property type="entry name" value="Mg_chelatase"/>
    <property type="match status" value="1"/>
</dbReference>
<evidence type="ECO:0000259" key="2">
    <source>
        <dbReference type="Pfam" id="PF01078"/>
    </source>
</evidence>
<comment type="caution">
    <text evidence="3">The sequence shown here is derived from an EMBL/GenBank/DDBJ whole genome shotgun (WGS) entry which is preliminary data.</text>
</comment>
<keyword evidence="3" id="KW-0547">Nucleotide-binding</keyword>
<keyword evidence="4" id="KW-1185">Reference proteome</keyword>
<feature type="compositionally biased region" description="Basic and acidic residues" evidence="1">
    <location>
        <begin position="161"/>
        <end position="170"/>
    </location>
</feature>
<keyword evidence="3" id="KW-0067">ATP-binding</keyword>
<dbReference type="InterPro" id="IPR000523">
    <property type="entry name" value="Mg_chelatse_chII-like_cat_dom"/>
</dbReference>
<reference evidence="4" key="1">
    <citation type="journal article" date="2019" name="Int. J. Syst. Evol. Microbiol.">
        <title>The Global Catalogue of Microorganisms (GCM) 10K type strain sequencing project: providing services to taxonomists for standard genome sequencing and annotation.</title>
        <authorList>
            <consortium name="The Broad Institute Genomics Platform"/>
            <consortium name="The Broad Institute Genome Sequencing Center for Infectious Disease"/>
            <person name="Wu L."/>
            <person name="Ma J."/>
        </authorList>
    </citation>
    <scope>NUCLEOTIDE SEQUENCE [LARGE SCALE GENOMIC DNA]</scope>
    <source>
        <strain evidence="4">KCTC 12848</strain>
    </source>
</reference>
<sequence length="375" mass="40135">MLRAVEAAANGGHHLLLDAAEGAGTLPVAQWLHQLLPDLTPDQQLQLAAVQSLTGLREDDAILTCYRKTTLPAGLTASPGAGKLRVFRSGQRGRTLADSGVRVKPREPAPLHPPSGRVAARARPGGLTRPPAPAQRQAPRPERNTTSESAEHGRLMPIPGPHRDLTKGHRMHEPDGPDIIDRIDDLTADTASWTASGEHTLPSWAVSAEGATTAIELGMDGVGRVDISLTDPDGDIARLVGDPHVDRITHLRRVQMWIGGDSVATSPVNTGATRFLRRLFTDVRDGHYVATDEEHDHVRALLDKPDSIPVVHGPCLVTGVGPDGGAAALDENFHDWFTNLLDDIAHRRQALVAAVVNALGIPPELIDHVVLIPLD</sequence>
<proteinExistence type="predicted"/>
<feature type="region of interest" description="Disordered" evidence="1">
    <location>
        <begin position="88"/>
        <end position="170"/>
    </location>
</feature>
<dbReference type="GO" id="GO:0005524">
    <property type="term" value="F:ATP binding"/>
    <property type="evidence" value="ECO:0007669"/>
    <property type="project" value="UniProtKB-KW"/>
</dbReference>
<gene>
    <name evidence="3" type="ORF">ACFPFM_11065</name>
</gene>
<accession>A0ABV9XY47</accession>
<evidence type="ECO:0000313" key="3">
    <source>
        <dbReference type="EMBL" id="MFC5054297.1"/>
    </source>
</evidence>
<protein>
    <submittedName>
        <fullName evidence="3">ATP-binding protein</fullName>
    </submittedName>
</protein>
<dbReference type="Proteomes" id="UP001595833">
    <property type="component" value="Unassembled WGS sequence"/>
</dbReference>
<dbReference type="EMBL" id="JBHSJB010000010">
    <property type="protein sequence ID" value="MFC5054297.1"/>
    <property type="molecule type" value="Genomic_DNA"/>
</dbReference>